<dbReference type="InterPro" id="IPR052184">
    <property type="entry name" value="SDR_enzymes"/>
</dbReference>
<dbReference type="Gene3D" id="3.40.50.720">
    <property type="entry name" value="NAD(P)-binding Rossmann-like Domain"/>
    <property type="match status" value="1"/>
</dbReference>
<comment type="caution">
    <text evidence="1">The sequence shown here is derived from an EMBL/GenBank/DDBJ whole genome shotgun (WGS) entry which is preliminary data.</text>
</comment>
<sequence>MNISLPLHSIFHSEYRALVVGSSGAIGKAFADALKGDPKCKHVQTLSRKSHQGFDLLNEKSLESFAENCRDSGPYQIIIDATGVLKIDGFGPEKSLSALKHDVLVKNFEINTIGPILMLKYLAPLLAGGPSIYAKLSARVGSISDNKKGGWYGYRAAKAGLNMLLQTAGLELQRRNPNLHIVALQPGTVKSSLSSPFIDSVPGVLEPEESVAGMLNALKNLTPKAGAHFIDYKGQIIEW</sequence>
<dbReference type="GO" id="GO:0016616">
    <property type="term" value="F:oxidoreductase activity, acting on the CH-OH group of donors, NAD or NADP as acceptor"/>
    <property type="evidence" value="ECO:0007669"/>
    <property type="project" value="TreeGrafter"/>
</dbReference>
<dbReference type="EMBL" id="JAAGRN010000016">
    <property type="protein sequence ID" value="NDY84473.1"/>
    <property type="molecule type" value="Genomic_DNA"/>
</dbReference>
<dbReference type="InterPro" id="IPR036291">
    <property type="entry name" value="NAD(P)-bd_dom_sf"/>
</dbReference>
<dbReference type="PRINTS" id="PR00081">
    <property type="entry name" value="GDHRDH"/>
</dbReference>
<evidence type="ECO:0000313" key="1">
    <source>
        <dbReference type="EMBL" id="NDY84473.1"/>
    </source>
</evidence>
<proteinExistence type="predicted"/>
<reference evidence="1" key="1">
    <citation type="submission" date="2020-02" db="EMBL/GenBank/DDBJ databases">
        <authorList>
            <person name="Chen W.-M."/>
        </authorList>
    </citation>
    <scope>NUCLEOTIDE SEQUENCE</scope>
    <source>
        <strain evidence="1">NBD-18</strain>
    </source>
</reference>
<dbReference type="Pfam" id="PF00106">
    <property type="entry name" value="adh_short"/>
    <property type="match status" value="1"/>
</dbReference>
<organism evidence="1">
    <name type="scientific">Sheuella amnicola</name>
    <dbReference type="NCBI Taxonomy" id="2707330"/>
    <lineage>
        <taxon>Bacteria</taxon>
        <taxon>Pseudomonadati</taxon>
        <taxon>Pseudomonadota</taxon>
        <taxon>Betaproteobacteria</taxon>
        <taxon>Burkholderiales</taxon>
        <taxon>Alcaligenaceae</taxon>
        <taxon>Sheuella</taxon>
    </lineage>
</organism>
<dbReference type="SUPFAM" id="SSF51735">
    <property type="entry name" value="NAD(P)-binding Rossmann-fold domains"/>
    <property type="match status" value="1"/>
</dbReference>
<dbReference type="InterPro" id="IPR002347">
    <property type="entry name" value="SDR_fam"/>
</dbReference>
<dbReference type="PANTHER" id="PTHR45458">
    <property type="entry name" value="SHORT-CHAIN DEHYDROGENASE/REDUCTASE SDR"/>
    <property type="match status" value="1"/>
</dbReference>
<accession>A0A6B2R2Y9</accession>
<protein>
    <submittedName>
        <fullName evidence="1">SDR family NAD(P)-dependent oxidoreductase</fullName>
    </submittedName>
</protein>
<dbReference type="PANTHER" id="PTHR45458:SF1">
    <property type="entry name" value="SHORT CHAIN DEHYDROGENASE"/>
    <property type="match status" value="1"/>
</dbReference>
<gene>
    <name evidence="1" type="ORF">G3I67_14680</name>
</gene>
<dbReference type="RefSeq" id="WP_163656306.1">
    <property type="nucleotide sequence ID" value="NZ_JAAGRN010000016.1"/>
</dbReference>
<name>A0A6B2R2Y9_9BURK</name>
<dbReference type="AlphaFoldDB" id="A0A6B2R2Y9"/>